<organism evidence="2 3">
    <name type="scientific">Rubus argutus</name>
    <name type="common">Southern blackberry</name>
    <dbReference type="NCBI Taxonomy" id="59490"/>
    <lineage>
        <taxon>Eukaryota</taxon>
        <taxon>Viridiplantae</taxon>
        <taxon>Streptophyta</taxon>
        <taxon>Embryophyta</taxon>
        <taxon>Tracheophyta</taxon>
        <taxon>Spermatophyta</taxon>
        <taxon>Magnoliopsida</taxon>
        <taxon>eudicotyledons</taxon>
        <taxon>Gunneridae</taxon>
        <taxon>Pentapetalae</taxon>
        <taxon>rosids</taxon>
        <taxon>fabids</taxon>
        <taxon>Rosales</taxon>
        <taxon>Rosaceae</taxon>
        <taxon>Rosoideae</taxon>
        <taxon>Rosoideae incertae sedis</taxon>
        <taxon>Rubus</taxon>
    </lineage>
</organism>
<evidence type="ECO:0000313" key="2">
    <source>
        <dbReference type="EMBL" id="KAK9902452.1"/>
    </source>
</evidence>
<comment type="caution">
    <text evidence="2">The sequence shown here is derived from an EMBL/GenBank/DDBJ whole genome shotgun (WGS) entry which is preliminary data.</text>
</comment>
<name>A0AAW1VL35_RUBAR</name>
<keyword evidence="3" id="KW-1185">Reference proteome</keyword>
<reference evidence="2 3" key="1">
    <citation type="journal article" date="2023" name="G3 (Bethesda)">
        <title>A chromosome-length genome assembly and annotation of blackberry (Rubus argutus, cv. 'Hillquist').</title>
        <authorList>
            <person name="Bruna T."/>
            <person name="Aryal R."/>
            <person name="Dudchenko O."/>
            <person name="Sargent D.J."/>
            <person name="Mead D."/>
            <person name="Buti M."/>
            <person name="Cavallini A."/>
            <person name="Hytonen T."/>
            <person name="Andres J."/>
            <person name="Pham M."/>
            <person name="Weisz D."/>
            <person name="Mascagni F."/>
            <person name="Usai G."/>
            <person name="Natali L."/>
            <person name="Bassil N."/>
            <person name="Fernandez G.E."/>
            <person name="Lomsadze A."/>
            <person name="Armour M."/>
            <person name="Olukolu B."/>
            <person name="Poorten T."/>
            <person name="Britton C."/>
            <person name="Davik J."/>
            <person name="Ashrafi H."/>
            <person name="Aiden E.L."/>
            <person name="Borodovsky M."/>
            <person name="Worthington M."/>
        </authorList>
    </citation>
    <scope>NUCLEOTIDE SEQUENCE [LARGE SCALE GENOMIC DNA]</scope>
    <source>
        <strain evidence="2">PI 553951</strain>
    </source>
</reference>
<evidence type="ECO:0000256" key="1">
    <source>
        <dbReference type="SAM" id="MobiDB-lite"/>
    </source>
</evidence>
<feature type="region of interest" description="Disordered" evidence="1">
    <location>
        <begin position="22"/>
        <end position="76"/>
    </location>
</feature>
<dbReference type="EMBL" id="JBEDUW010000258">
    <property type="protein sequence ID" value="KAK9902452.1"/>
    <property type="molecule type" value="Genomic_DNA"/>
</dbReference>
<dbReference type="Proteomes" id="UP001457282">
    <property type="component" value="Unassembled WGS sequence"/>
</dbReference>
<gene>
    <name evidence="2" type="ORF">M0R45_001691</name>
</gene>
<protein>
    <submittedName>
        <fullName evidence="2">Uncharacterized protein</fullName>
    </submittedName>
</protein>
<sequence>MAPLQSPPSSWPGLIFLSREHHNAASSSSSSPVPLSSPLPSPCFSSRGAQTSSTQSGSLIPYHRAVPPDQLGATTTAALSRRPALLCCQPSH</sequence>
<dbReference type="AlphaFoldDB" id="A0AAW1VL35"/>
<accession>A0AAW1VL35</accession>
<feature type="compositionally biased region" description="Polar residues" evidence="1">
    <location>
        <begin position="47"/>
        <end position="58"/>
    </location>
</feature>
<evidence type="ECO:0000313" key="3">
    <source>
        <dbReference type="Proteomes" id="UP001457282"/>
    </source>
</evidence>
<proteinExistence type="predicted"/>